<reference evidence="3 4" key="1">
    <citation type="submission" date="2016-11" db="EMBL/GenBank/DDBJ databases">
        <authorList>
            <person name="Jaros S."/>
            <person name="Januszkiewicz K."/>
            <person name="Wedrychowicz H."/>
        </authorList>
    </citation>
    <scope>NUCLEOTIDE SEQUENCE [LARGE SCALE GENOMIC DNA]</scope>
    <source>
        <strain evidence="3 4">Con a/3</strain>
    </source>
</reference>
<dbReference type="Pfam" id="PF01878">
    <property type="entry name" value="EVE"/>
    <property type="match status" value="1"/>
</dbReference>
<dbReference type="InterPro" id="IPR011704">
    <property type="entry name" value="ATPase_dyneun-rel_AAA"/>
</dbReference>
<feature type="domain" description="ATPase dynein-related AAA" evidence="2">
    <location>
        <begin position="569"/>
        <end position="699"/>
    </location>
</feature>
<dbReference type="PANTHER" id="PTHR37291:SF1">
    <property type="entry name" value="TYPE IV METHYL-DIRECTED RESTRICTION ENZYME ECOKMCRB SUBUNIT"/>
    <property type="match status" value="1"/>
</dbReference>
<protein>
    <recommendedName>
        <fullName evidence="5">AAA+ ATPase domain-containing protein</fullName>
    </recommendedName>
</protein>
<evidence type="ECO:0008006" key="5">
    <source>
        <dbReference type="Google" id="ProtNLM"/>
    </source>
</evidence>
<dbReference type="RefSeq" id="WP_077362391.1">
    <property type="nucleotide sequence ID" value="NZ_MQMF01000002.1"/>
</dbReference>
<evidence type="ECO:0000313" key="4">
    <source>
        <dbReference type="Proteomes" id="UP000188597"/>
    </source>
</evidence>
<feature type="domain" description="EVE" evidence="1">
    <location>
        <begin position="433"/>
        <end position="551"/>
    </location>
</feature>
<organism evidence="3 4">
    <name type="scientific">Fictibacillus arsenicus</name>
    <dbReference type="NCBI Taxonomy" id="255247"/>
    <lineage>
        <taxon>Bacteria</taxon>
        <taxon>Bacillati</taxon>
        <taxon>Bacillota</taxon>
        <taxon>Bacilli</taxon>
        <taxon>Bacillales</taxon>
        <taxon>Fictibacillaceae</taxon>
        <taxon>Fictibacillus</taxon>
    </lineage>
</organism>
<evidence type="ECO:0000313" key="3">
    <source>
        <dbReference type="EMBL" id="OOE12489.1"/>
    </source>
</evidence>
<dbReference type="InterPro" id="IPR002740">
    <property type="entry name" value="EVE_domain"/>
</dbReference>
<proteinExistence type="predicted"/>
<dbReference type="EMBL" id="MQMF01000002">
    <property type="protein sequence ID" value="OOE12489.1"/>
    <property type="molecule type" value="Genomic_DNA"/>
</dbReference>
<accession>A0A1V3G7V8</accession>
<dbReference type="SUPFAM" id="SSF52540">
    <property type="entry name" value="P-loop containing nucleoside triphosphate hydrolases"/>
    <property type="match status" value="1"/>
</dbReference>
<evidence type="ECO:0000259" key="2">
    <source>
        <dbReference type="Pfam" id="PF07728"/>
    </source>
</evidence>
<gene>
    <name evidence="3" type="ORF">UN64_10410</name>
</gene>
<dbReference type="Gene3D" id="3.40.50.300">
    <property type="entry name" value="P-loop containing nucleotide triphosphate hydrolases"/>
    <property type="match status" value="2"/>
</dbReference>
<dbReference type="PANTHER" id="PTHR37291">
    <property type="entry name" value="5-METHYLCYTOSINE-SPECIFIC RESTRICTION ENZYME B"/>
    <property type="match status" value="1"/>
</dbReference>
<evidence type="ECO:0000259" key="1">
    <source>
        <dbReference type="Pfam" id="PF01878"/>
    </source>
</evidence>
<dbReference type="GO" id="GO:0016887">
    <property type="term" value="F:ATP hydrolysis activity"/>
    <property type="evidence" value="ECO:0007669"/>
    <property type="project" value="InterPro"/>
</dbReference>
<dbReference type="Proteomes" id="UP000188597">
    <property type="component" value="Unassembled WGS sequence"/>
</dbReference>
<comment type="caution">
    <text evidence="3">The sequence shown here is derived from an EMBL/GenBank/DDBJ whole genome shotgun (WGS) entry which is preliminary data.</text>
</comment>
<dbReference type="InterPro" id="IPR052934">
    <property type="entry name" value="Methyl-DNA_Rec/Restrict_Enz"/>
</dbReference>
<dbReference type="AlphaFoldDB" id="A0A1V3G7V8"/>
<name>A0A1V3G7V8_9BACL</name>
<sequence length="825" mass="96012">MQRLKEKILEYKTSEVEKILEEAKRLHKEFIMKFPKNDLSNMTVEHYALGRTKKDSFGWWLEYNSIPLGSIKGGSAAKHIIYFRKKDNQWQYPSQYENVEQAWLALRDDMLKLINAFDNGTYKGIEEDNLLSPANMLKGKILYMYHPDKLVTIYNANHLRKFLLELGVSETEFKGKDSVELNIMLRQVINNTEELKEFDPILISHFLYHEFMREEQYVKVSPGNEGVKWEECLDGGYISVGWDTVGDLTEFNDYKEFKAAFQNLGLHNSVQKNTEKANELWEFYQLKTGDKVIANKGKSKILGIGTVTEKGYEYRDDLATFKHVVYVKWDTVYNPALEIPKQEYWGYKTVAKVGKKQVIEWTTSKEVEGTPVKHYTSEEERFFEMIEQALNRKGQIILYGPPGTGKTYMARKFINWKNEKEKLFKNQGNPLKTWLMVASESTDDFRWEQILDGKEERWNTKTVVRNFKNVKKGEKILCYRGGSARNALVGIAEIVGEYEDESILVKGVRSFDTEIPYKEFKDLPEYKSTQAGKMGNRGTLFEVNDQFVDAVKETLIEYGDIENATILDNHVSQNNMEICTFHPSYQYEDFLEGYKPVHSDNGNIAFKLEKGIFRLFAEKAQENEDSNYYFIIDELNRGNVPKIFGEIITLLEMDKREVEVRLPQSKESFCIPKNLFLIGTMNTSDRSIKMMDAALKRRFAFIECMPNYDLINHPVDLLSITPGDILRSINEKLLFLQGRDKQIGHAYFMKNGEQVNSISEIKEIFNFEIIPLVQEYCFDDYSQLAEIIGEEFINIEKMEINTALLYETDDAFIQAIENQFKGTKL</sequence>
<dbReference type="InterPro" id="IPR027417">
    <property type="entry name" value="P-loop_NTPase"/>
</dbReference>
<dbReference type="Pfam" id="PF07728">
    <property type="entry name" value="AAA_5"/>
    <property type="match status" value="1"/>
</dbReference>
<dbReference type="SUPFAM" id="SSF88697">
    <property type="entry name" value="PUA domain-like"/>
    <property type="match status" value="1"/>
</dbReference>
<dbReference type="GO" id="GO:0005524">
    <property type="term" value="F:ATP binding"/>
    <property type="evidence" value="ECO:0007669"/>
    <property type="project" value="InterPro"/>
</dbReference>
<dbReference type="InterPro" id="IPR015947">
    <property type="entry name" value="PUA-like_sf"/>
</dbReference>
<dbReference type="OrthoDB" id="9781481at2"/>